<dbReference type="Pfam" id="PF02784">
    <property type="entry name" value="Orn_Arg_deC_N"/>
    <property type="match status" value="1"/>
</dbReference>
<dbReference type="RefSeq" id="WP_121923260.1">
    <property type="nucleotide sequence ID" value="NZ_REFO01000012.1"/>
</dbReference>
<dbReference type="InterPro" id="IPR022643">
    <property type="entry name" value="De-COase2_C"/>
</dbReference>
<comment type="cofactor">
    <cofactor evidence="1 12 13 14">
        <name>pyridoxal 5'-phosphate</name>
        <dbReference type="ChEBI" id="CHEBI:597326"/>
    </cofactor>
</comment>
<dbReference type="EMBL" id="REFO01000012">
    <property type="protein sequence ID" value="RMA96127.1"/>
    <property type="molecule type" value="Genomic_DNA"/>
</dbReference>
<dbReference type="GO" id="GO:0030170">
    <property type="term" value="F:pyridoxal phosphate binding"/>
    <property type="evidence" value="ECO:0007669"/>
    <property type="project" value="UniProtKB-UniRule"/>
</dbReference>
<dbReference type="PRINTS" id="PR01181">
    <property type="entry name" value="DAPDCRBXLASE"/>
</dbReference>
<keyword evidence="3 12" id="KW-0210">Decarboxylase</keyword>
<evidence type="ECO:0000259" key="16">
    <source>
        <dbReference type="Pfam" id="PF02784"/>
    </source>
</evidence>
<evidence type="ECO:0000256" key="8">
    <source>
        <dbReference type="ARBA" id="ARBA00060643"/>
    </source>
</evidence>
<evidence type="ECO:0000256" key="6">
    <source>
        <dbReference type="ARBA" id="ARBA00023239"/>
    </source>
</evidence>
<keyword evidence="18" id="KW-1185">Reference proteome</keyword>
<keyword evidence="4 12" id="KW-0663">Pyridoxal phosphate</keyword>
<dbReference type="CDD" id="cd06828">
    <property type="entry name" value="PLPDE_III_DapDC"/>
    <property type="match status" value="1"/>
</dbReference>
<comment type="caution">
    <text evidence="17">The sequence shown here is derived from an EMBL/GenBank/DDBJ whole genome shotgun (WGS) entry which is preliminary data.</text>
</comment>
<dbReference type="InterPro" id="IPR009006">
    <property type="entry name" value="Ala_racemase/Decarboxylase_C"/>
</dbReference>
<evidence type="ECO:0000256" key="13">
    <source>
        <dbReference type="PIRSR" id="PIRSR600183-50"/>
    </source>
</evidence>
<evidence type="ECO:0000256" key="14">
    <source>
        <dbReference type="RuleBase" id="RU003738"/>
    </source>
</evidence>
<evidence type="ECO:0000256" key="3">
    <source>
        <dbReference type="ARBA" id="ARBA00022793"/>
    </source>
</evidence>
<feature type="active site" description="Proton donor" evidence="13">
    <location>
        <position position="346"/>
    </location>
</feature>
<dbReference type="InterPro" id="IPR000183">
    <property type="entry name" value="Orn/DAP/Arg_de-COase"/>
</dbReference>
<comment type="catalytic activity">
    <reaction evidence="7 12 14">
        <text>meso-2,6-diaminopimelate + H(+) = L-lysine + CO2</text>
        <dbReference type="Rhea" id="RHEA:15101"/>
        <dbReference type="ChEBI" id="CHEBI:15378"/>
        <dbReference type="ChEBI" id="CHEBI:16526"/>
        <dbReference type="ChEBI" id="CHEBI:32551"/>
        <dbReference type="ChEBI" id="CHEBI:57791"/>
        <dbReference type="EC" id="4.1.1.20"/>
    </reaction>
</comment>
<feature type="binding site" evidence="12">
    <location>
        <position position="347"/>
    </location>
    <ligand>
        <name>substrate</name>
    </ligand>
</feature>
<name>A0A3M0BGH9_9AQUI</name>
<dbReference type="FunFam" id="2.40.37.10:FF:000003">
    <property type="entry name" value="Diaminopimelate decarboxylase"/>
    <property type="match status" value="1"/>
</dbReference>
<feature type="binding site" evidence="12">
    <location>
        <begin position="278"/>
        <end position="281"/>
    </location>
    <ligand>
        <name>pyridoxal 5'-phosphate</name>
        <dbReference type="ChEBI" id="CHEBI:597326"/>
    </ligand>
</feature>
<comment type="pathway">
    <text evidence="8 12 14">Amino-acid biosynthesis; L-lysine biosynthesis via DAP pathway; L-lysine from DL-2,6-diaminopimelate: step 1/1.</text>
</comment>
<dbReference type="NCBIfam" id="TIGR01048">
    <property type="entry name" value="lysA"/>
    <property type="match status" value="1"/>
</dbReference>
<evidence type="ECO:0000256" key="11">
    <source>
        <dbReference type="ARBA" id="ARBA00074972"/>
    </source>
</evidence>
<dbReference type="Gene3D" id="3.20.20.10">
    <property type="entry name" value="Alanine racemase"/>
    <property type="match status" value="1"/>
</dbReference>
<keyword evidence="6 12" id="KW-0456">Lyase</keyword>
<dbReference type="InterPro" id="IPR029066">
    <property type="entry name" value="PLP-binding_barrel"/>
</dbReference>
<evidence type="ECO:0000256" key="9">
    <source>
        <dbReference type="ARBA" id="ARBA00060983"/>
    </source>
</evidence>
<dbReference type="GO" id="GO:0009089">
    <property type="term" value="P:lysine biosynthetic process via diaminopimelate"/>
    <property type="evidence" value="ECO:0007669"/>
    <property type="project" value="UniProtKB-UniRule"/>
</dbReference>
<feature type="binding site" evidence="12">
    <location>
        <position position="317"/>
    </location>
    <ligand>
        <name>substrate</name>
    </ligand>
</feature>
<comment type="subunit">
    <text evidence="12">Homodimer.</text>
</comment>
<feature type="binding site" evidence="12">
    <location>
        <position position="321"/>
    </location>
    <ligand>
        <name>substrate</name>
    </ligand>
</feature>
<dbReference type="InterPro" id="IPR022657">
    <property type="entry name" value="De-COase2_CS"/>
</dbReference>
<dbReference type="SUPFAM" id="SSF50621">
    <property type="entry name" value="Alanine racemase C-terminal domain-like"/>
    <property type="match status" value="1"/>
</dbReference>
<dbReference type="Proteomes" id="UP000280842">
    <property type="component" value="Unassembled WGS sequence"/>
</dbReference>
<dbReference type="Gene3D" id="2.40.37.10">
    <property type="entry name" value="Lyase, Ornithine Decarboxylase, Chain A, domain 1"/>
    <property type="match status" value="1"/>
</dbReference>
<feature type="binding site" evidence="12">
    <location>
        <position position="375"/>
    </location>
    <ligand>
        <name>substrate</name>
    </ligand>
</feature>
<reference evidence="17 18" key="1">
    <citation type="submission" date="2018-10" db="EMBL/GenBank/DDBJ databases">
        <title>Genomic Encyclopedia of Archaeal and Bacterial Type Strains, Phase II (KMG-II): from individual species to whole genera.</title>
        <authorList>
            <person name="Goeker M."/>
        </authorList>
    </citation>
    <scope>NUCLEOTIDE SEQUENCE [LARGE SCALE GENOMIC DNA]</scope>
    <source>
        <strain evidence="17 18">VM1</strain>
    </source>
</reference>
<dbReference type="HAMAP" id="MF_02120">
    <property type="entry name" value="LysA"/>
    <property type="match status" value="1"/>
</dbReference>
<evidence type="ECO:0000256" key="7">
    <source>
        <dbReference type="ARBA" id="ARBA00050464"/>
    </source>
</evidence>
<evidence type="ECO:0000313" key="18">
    <source>
        <dbReference type="Proteomes" id="UP000280842"/>
    </source>
</evidence>
<keyword evidence="5 12" id="KW-0457">Lysine biosynthesis</keyword>
<sequence length="420" mass="47375">MENFNEYFRYKDGKLYCEEVPLEKIAEKVGTPFYVYSKTAIEDKINQYKEAFKDYPTLICYAVKANSNLSILKIIEKNDIGVDIVSGGELFKAREAGIPPNKIVYAGVGKTDFELSYAVREEILAFNVESFQELEVIDKIAKDRKKKARISIRVNPDVNPKTHPYISTGLRASKFGIDINEALDAYRYASKLENLEIVGVHCHIGSQIMDISPYKEAVEKVAELVFDLKKEGIELQYFDIGGGLGIKYKPEDKPPHPKELADIVIPIVKQTGLKLIIEPGRSLIGEAGALVSQVIFTKNKKDKHFIIVDSGMNDLLRPAMYNAYHHILPVNKKDKKVVADIVGPICETGDFFALDREIDDLQRGDYLAVMSAGAYGSSMSSNYNVRPRAAEVLVEKDKFNIIREREDYNYLIIPEEKGEI</sequence>
<feature type="binding site" evidence="12">
    <location>
        <position position="375"/>
    </location>
    <ligand>
        <name>pyridoxal 5'-phosphate</name>
        <dbReference type="ChEBI" id="CHEBI:597326"/>
    </ligand>
</feature>
<dbReference type="PANTHER" id="PTHR43727:SF2">
    <property type="entry name" value="GROUP IV DECARBOXYLASE"/>
    <property type="match status" value="1"/>
</dbReference>
<evidence type="ECO:0000256" key="5">
    <source>
        <dbReference type="ARBA" id="ARBA00023154"/>
    </source>
</evidence>
<feature type="binding site" evidence="12">
    <location>
        <position position="243"/>
    </location>
    <ligand>
        <name>pyridoxal 5'-phosphate</name>
        <dbReference type="ChEBI" id="CHEBI:597326"/>
    </ligand>
</feature>
<dbReference type="SUPFAM" id="SSF51419">
    <property type="entry name" value="PLP-binding barrel"/>
    <property type="match status" value="1"/>
</dbReference>
<evidence type="ECO:0000256" key="10">
    <source>
        <dbReference type="ARBA" id="ARBA00066427"/>
    </source>
</evidence>
<keyword evidence="2 12" id="KW-0028">Amino-acid biosynthesis</keyword>
<dbReference type="EC" id="4.1.1.20" evidence="10 12"/>
<dbReference type="GO" id="GO:0008836">
    <property type="term" value="F:diaminopimelate decarboxylase activity"/>
    <property type="evidence" value="ECO:0007669"/>
    <property type="project" value="UniProtKB-UniRule"/>
</dbReference>
<proteinExistence type="inferred from homology"/>
<dbReference type="Pfam" id="PF00278">
    <property type="entry name" value="Orn_DAP_Arg_deC"/>
    <property type="match status" value="1"/>
</dbReference>
<feature type="domain" description="Orn/DAP/Arg decarboxylase 2 C-terminal" evidence="15">
    <location>
        <begin position="33"/>
        <end position="373"/>
    </location>
</feature>
<feature type="domain" description="Orn/DAP/Arg decarboxylase 2 N-terminal" evidence="16">
    <location>
        <begin position="40"/>
        <end position="284"/>
    </location>
</feature>
<evidence type="ECO:0000256" key="2">
    <source>
        <dbReference type="ARBA" id="ARBA00022605"/>
    </source>
</evidence>
<dbReference type="OrthoDB" id="9802241at2"/>
<evidence type="ECO:0000256" key="1">
    <source>
        <dbReference type="ARBA" id="ARBA00001933"/>
    </source>
</evidence>
<evidence type="ECO:0000313" key="17">
    <source>
        <dbReference type="EMBL" id="RMA96127.1"/>
    </source>
</evidence>
<accession>A0A3M0BGH9</accession>
<dbReference type="InterPro" id="IPR022644">
    <property type="entry name" value="De-COase2_N"/>
</dbReference>
<evidence type="ECO:0000256" key="4">
    <source>
        <dbReference type="ARBA" id="ARBA00022898"/>
    </source>
</evidence>
<dbReference type="PROSITE" id="PS00879">
    <property type="entry name" value="ODR_DC_2_2"/>
    <property type="match status" value="1"/>
</dbReference>
<dbReference type="AlphaFoldDB" id="A0A3M0BGH9"/>
<protein>
    <recommendedName>
        <fullName evidence="11 12">Diaminopimelate decarboxylase</fullName>
        <shortName evidence="12">DAP decarboxylase</shortName>
        <shortName evidence="12">DAPDC</shortName>
        <ecNumber evidence="10 12">4.1.1.20</ecNumber>
    </recommendedName>
</protein>
<evidence type="ECO:0000256" key="12">
    <source>
        <dbReference type="HAMAP-Rule" id="MF_02120"/>
    </source>
</evidence>
<organism evidence="17 18">
    <name type="scientific">Hydrogenothermus marinus</name>
    <dbReference type="NCBI Taxonomy" id="133270"/>
    <lineage>
        <taxon>Bacteria</taxon>
        <taxon>Pseudomonadati</taxon>
        <taxon>Aquificota</taxon>
        <taxon>Aquificia</taxon>
        <taxon>Aquificales</taxon>
        <taxon>Hydrogenothermaceae</taxon>
        <taxon>Hydrogenothermus</taxon>
    </lineage>
</organism>
<dbReference type="PRINTS" id="PR01179">
    <property type="entry name" value="ODADCRBXLASE"/>
</dbReference>
<gene>
    <name evidence="12" type="primary">lysA</name>
    <name evidence="17" type="ORF">CLV39_1139</name>
</gene>
<evidence type="ECO:0000259" key="15">
    <source>
        <dbReference type="Pfam" id="PF00278"/>
    </source>
</evidence>
<comment type="similarity">
    <text evidence="9 12">Belongs to the Orn/Lys/Arg decarboxylase class-II family. LysA subfamily.</text>
</comment>
<dbReference type="FunFam" id="3.20.20.10:FF:000003">
    <property type="entry name" value="Diaminopimelate decarboxylase"/>
    <property type="match status" value="1"/>
</dbReference>
<dbReference type="UniPathway" id="UPA00034">
    <property type="reaction ID" value="UER00027"/>
</dbReference>
<comment type="function">
    <text evidence="12">Specifically catalyzes the decarboxylation of meso-diaminopimelate (meso-DAP) to L-lysine.</text>
</comment>
<dbReference type="PANTHER" id="PTHR43727">
    <property type="entry name" value="DIAMINOPIMELATE DECARBOXYLASE"/>
    <property type="match status" value="1"/>
</dbReference>
<feature type="modified residue" description="N6-(pyridoxal phosphate)lysine" evidence="12 13">
    <location>
        <position position="64"/>
    </location>
</feature>
<dbReference type="InterPro" id="IPR002986">
    <property type="entry name" value="DAP_deCOOHase_LysA"/>
</dbReference>
<feature type="binding site" evidence="12">
    <location>
        <position position="281"/>
    </location>
    <ligand>
        <name>substrate</name>
    </ligand>
</feature>